<keyword evidence="1" id="KW-0812">Transmembrane</keyword>
<evidence type="ECO:0000313" key="2">
    <source>
        <dbReference type="EMBL" id="MBB6362297.1"/>
    </source>
</evidence>
<accession>A0AAW3VB66</accession>
<keyword evidence="1" id="KW-1133">Transmembrane helix</keyword>
<keyword evidence="1" id="KW-0472">Membrane</keyword>
<organism evidence="2 3">
    <name type="scientific">Acinetobacter lwoffii</name>
    <dbReference type="NCBI Taxonomy" id="28090"/>
    <lineage>
        <taxon>Bacteria</taxon>
        <taxon>Pseudomonadati</taxon>
        <taxon>Pseudomonadota</taxon>
        <taxon>Gammaproteobacteria</taxon>
        <taxon>Moraxellales</taxon>
        <taxon>Moraxellaceae</taxon>
        <taxon>Acinetobacter</taxon>
    </lineage>
</organism>
<gene>
    <name evidence="2" type="ORF">HNP34_000373</name>
</gene>
<reference evidence="2 3" key="1">
    <citation type="submission" date="2020-08" db="EMBL/GenBank/DDBJ databases">
        <title>Functional genomics of gut bacteria from endangered species of beetles.</title>
        <authorList>
            <person name="Carlos-Shanley C."/>
        </authorList>
    </citation>
    <scope>NUCLEOTIDE SEQUENCE [LARGE SCALE GENOMIC DNA]</scope>
    <source>
        <strain evidence="2 3">S00127</strain>
    </source>
</reference>
<dbReference type="Proteomes" id="UP000548425">
    <property type="component" value="Unassembled WGS sequence"/>
</dbReference>
<evidence type="ECO:0000313" key="3">
    <source>
        <dbReference type="Proteomes" id="UP000548425"/>
    </source>
</evidence>
<dbReference type="AlphaFoldDB" id="A0AAW3VB66"/>
<protein>
    <submittedName>
        <fullName evidence="2">Uncharacterized protein</fullName>
    </submittedName>
</protein>
<proteinExistence type="predicted"/>
<dbReference type="RefSeq" id="WP_257221141.1">
    <property type="nucleotide sequence ID" value="NZ_JACHLA010000001.1"/>
</dbReference>
<evidence type="ECO:0000256" key="1">
    <source>
        <dbReference type="SAM" id="Phobius"/>
    </source>
</evidence>
<feature type="transmembrane region" description="Helical" evidence="1">
    <location>
        <begin position="20"/>
        <end position="40"/>
    </location>
</feature>
<dbReference type="EMBL" id="JACHLA010000001">
    <property type="protein sequence ID" value="MBB6362297.1"/>
    <property type="molecule type" value="Genomic_DNA"/>
</dbReference>
<name>A0AAW3VB66_ACILW</name>
<sequence length="43" mass="4696">MSDKTQPANDTLQPLQVLKYILGGTFIYAVVLVTLAQLFISAL</sequence>
<comment type="caution">
    <text evidence="2">The sequence shown here is derived from an EMBL/GenBank/DDBJ whole genome shotgun (WGS) entry which is preliminary data.</text>
</comment>